<keyword evidence="7" id="KW-0143">Chaperone</keyword>
<evidence type="ECO:0000259" key="9">
    <source>
        <dbReference type="SMART" id="SM00382"/>
    </source>
</evidence>
<dbReference type="OMA" id="CQSGIFA"/>
<dbReference type="GO" id="GO:0005524">
    <property type="term" value="F:ATP binding"/>
    <property type="evidence" value="ECO:0007669"/>
    <property type="project" value="UniProtKB-KW"/>
</dbReference>
<dbReference type="Proteomes" id="UP000887565">
    <property type="component" value="Unplaced"/>
</dbReference>
<keyword evidence="10" id="KW-1185">Reference proteome</keyword>
<evidence type="ECO:0000256" key="4">
    <source>
        <dbReference type="ARBA" id="ARBA00017143"/>
    </source>
</evidence>
<accession>A0A915IPF4</accession>
<evidence type="ECO:0000313" key="11">
    <source>
        <dbReference type="WBParaSite" id="nRc.2.0.1.t15867-RA"/>
    </source>
</evidence>
<evidence type="ECO:0000256" key="8">
    <source>
        <dbReference type="ARBA" id="ARBA00023242"/>
    </source>
</evidence>
<dbReference type="GO" id="GO:0005730">
    <property type="term" value="C:nucleolus"/>
    <property type="evidence" value="ECO:0007669"/>
    <property type="project" value="UniProtKB-SubCell"/>
</dbReference>
<proteinExistence type="inferred from homology"/>
<dbReference type="GO" id="GO:0016887">
    <property type="term" value="F:ATP hydrolysis activity"/>
    <property type="evidence" value="ECO:0007669"/>
    <property type="project" value="InterPro"/>
</dbReference>
<evidence type="ECO:0000256" key="7">
    <source>
        <dbReference type="ARBA" id="ARBA00023186"/>
    </source>
</evidence>
<keyword evidence="8" id="KW-0539">Nucleus</keyword>
<dbReference type="Pfam" id="PF07728">
    <property type="entry name" value="AAA_5"/>
    <property type="match status" value="4"/>
</dbReference>
<protein>
    <recommendedName>
        <fullName evidence="4">Midasin</fullName>
    </recommendedName>
</protein>
<dbReference type="SMART" id="SM00382">
    <property type="entry name" value="AAA"/>
    <property type="match status" value="3"/>
</dbReference>
<reference evidence="11" key="1">
    <citation type="submission" date="2022-11" db="UniProtKB">
        <authorList>
            <consortium name="WormBaseParasite"/>
        </authorList>
    </citation>
    <scope>IDENTIFICATION</scope>
</reference>
<dbReference type="PANTHER" id="PTHR48103:SF2">
    <property type="entry name" value="MIDASIN"/>
    <property type="match status" value="1"/>
</dbReference>
<dbReference type="FunFam" id="3.40.50.300:FF:000142">
    <property type="entry name" value="Midasin"/>
    <property type="match status" value="1"/>
</dbReference>
<dbReference type="SUPFAM" id="SSF52540">
    <property type="entry name" value="P-loop containing nucleoside triphosphate hydrolases"/>
    <property type="match status" value="5"/>
</dbReference>
<dbReference type="InterPro" id="IPR003593">
    <property type="entry name" value="AAA+_ATPase"/>
</dbReference>
<dbReference type="GO" id="GO:0030687">
    <property type="term" value="C:preribosome, large subunit precursor"/>
    <property type="evidence" value="ECO:0007669"/>
    <property type="project" value="TreeGrafter"/>
</dbReference>
<dbReference type="InterPro" id="IPR048617">
    <property type="entry name" value="MDN1_AAA_lid_4"/>
</dbReference>
<name>A0A915IPF4_ROMCU</name>
<dbReference type="GO" id="GO:0000027">
    <property type="term" value="P:ribosomal large subunit assembly"/>
    <property type="evidence" value="ECO:0007669"/>
    <property type="project" value="TreeGrafter"/>
</dbReference>
<keyword evidence="5" id="KW-0547">Nucleotide-binding</keyword>
<keyword evidence="6" id="KW-0067">ATP-binding</keyword>
<evidence type="ECO:0000256" key="6">
    <source>
        <dbReference type="ARBA" id="ARBA00022840"/>
    </source>
</evidence>
<evidence type="ECO:0000313" key="10">
    <source>
        <dbReference type="Proteomes" id="UP000887565"/>
    </source>
</evidence>
<dbReference type="Pfam" id="PF21108">
    <property type="entry name" value="MDN1_4th"/>
    <property type="match status" value="1"/>
</dbReference>
<dbReference type="AlphaFoldDB" id="A0A915IPF4"/>
<feature type="domain" description="AAA+ ATPase" evidence="9">
    <location>
        <begin position="934"/>
        <end position="1040"/>
    </location>
</feature>
<evidence type="ECO:0000256" key="1">
    <source>
        <dbReference type="ARBA" id="ARBA00004604"/>
    </source>
</evidence>
<comment type="similarity">
    <text evidence="3">Belongs to the midasin family.</text>
</comment>
<feature type="domain" description="AAA+ ATPase" evidence="9">
    <location>
        <begin position="688"/>
        <end position="862"/>
    </location>
</feature>
<sequence length="1065" mass="120706">MESCSAHKDFRLFACMNPSTDVGKRELIPALRNRFTEIYVEELNSVEDLCIVIDEYLRGIPLSNDPSKRSDKILEIVKFYLAAKSTAKTRLKSDSWGHFPNYRSYPVLLQGETSVGKTSLIKFLAQLTGNKFIRINNHEHTDIQEYIGSYVTQNNGKLVFVEGPLVKAMREGFWIILDELNLAPPDVLEALNRVLDHNRELFIAETQEVVKAHPSFMLFATQNPYGLYGGRKQLSRAFRNRFIELHFSELPCSELEYILHMRCSLPPSYAKKMVKTMQDLQIHRNTAGVFAGRESYMTLRDLFRWGERYRLANLSKSEKSTFHDWDQYLVDQGYFLLAGRCRRADDHDTVCYVLKKCFAREIDIKWLFSSKSPYLLLSDNVLRDEAADFVGRISSANLEKLQDGILFEWKDGPLVISMKNGEPLLIDEISLADDSVLERINSVLEPEKTLLVSEMGDSTNQSIVAAHGFNVFATMNPGGDYGKKELSRALRNRFTEIWCESEYEKEDIVAIVEKSFNIEKDFSELSSGFSLGALIFDFIAWIKMYPSDGSKITVTIRDVISWVCFINRCASITGLKVAIVHGAFVTFLDGFGCSRNSGTTKVSRDKFCQSALRILVQLVNDNLTGKIVNAAQFDLKNLQLDRSKSGFFGIKPFYVTSNSLSISSEVKYCFDSPVCLSNIFKMLRALEAGKPILLEGSPGVGKSSVVVALAKVTGRNITRINLSEQTDLNDLFGSDVPVTMENNQQGFTWVDGPLLAAVKNGDWILIDEVFVDKLDAADLELILKSSFPTLGDDIIRKMVTFNGKINEEIMECHLWGHSGGPWEFNLRDLLRWASVMVNTNSTPLDSVNVFYFDRLRTLGDREQMIRCFEESFEHKYRMPYLDYAIGINYFSIGNIFLERNPNTNCPKDKSQESENVLLRSTLNPMRSLMHCIESKNLAILVGEPGSGKSILVENLAKICNRRLRTFYLTSDTDSSDLLGCFEQVLDGGCKKSLVKVVQSVSSLRLEFLRICFVNKNMDIVKMLLEDICDDESQNVDKTIENLKSVANKLGVCRRTKLKCDIILEV</sequence>
<dbReference type="GO" id="GO:0000055">
    <property type="term" value="P:ribosomal large subunit export from nucleus"/>
    <property type="evidence" value="ECO:0007669"/>
    <property type="project" value="TreeGrafter"/>
</dbReference>
<dbReference type="InterPro" id="IPR040848">
    <property type="entry name" value="AAA_lid_7"/>
</dbReference>
<dbReference type="Gene3D" id="3.40.50.300">
    <property type="entry name" value="P-loop containing nucleotide triphosphate hydrolases"/>
    <property type="match status" value="5"/>
</dbReference>
<organism evidence="10 11">
    <name type="scientific">Romanomermis culicivorax</name>
    <name type="common">Nematode worm</name>
    <dbReference type="NCBI Taxonomy" id="13658"/>
    <lineage>
        <taxon>Eukaryota</taxon>
        <taxon>Metazoa</taxon>
        <taxon>Ecdysozoa</taxon>
        <taxon>Nematoda</taxon>
        <taxon>Enoplea</taxon>
        <taxon>Dorylaimia</taxon>
        <taxon>Mermithida</taxon>
        <taxon>Mermithoidea</taxon>
        <taxon>Mermithidae</taxon>
        <taxon>Romanomermis</taxon>
    </lineage>
</organism>
<dbReference type="InterPro" id="IPR027417">
    <property type="entry name" value="P-loop_NTPase"/>
</dbReference>
<dbReference type="CDD" id="cd00009">
    <property type="entry name" value="AAA"/>
    <property type="match status" value="1"/>
</dbReference>
<dbReference type="Pfam" id="PF17867">
    <property type="entry name" value="AAA_lid_7"/>
    <property type="match status" value="2"/>
</dbReference>
<dbReference type="PANTHER" id="PTHR48103">
    <property type="entry name" value="MIDASIN-RELATED"/>
    <property type="match status" value="1"/>
</dbReference>
<dbReference type="InterPro" id="IPR011704">
    <property type="entry name" value="ATPase_dyneun-rel_AAA"/>
</dbReference>
<dbReference type="WBParaSite" id="nRc.2.0.1.t15867-RA">
    <property type="protein sequence ID" value="nRc.2.0.1.t15867-RA"/>
    <property type="gene ID" value="nRc.2.0.1.g15867"/>
</dbReference>
<evidence type="ECO:0000256" key="3">
    <source>
        <dbReference type="ARBA" id="ARBA00007188"/>
    </source>
</evidence>
<evidence type="ECO:0000256" key="5">
    <source>
        <dbReference type="ARBA" id="ARBA00022741"/>
    </source>
</evidence>
<dbReference type="GO" id="GO:0005654">
    <property type="term" value="C:nucleoplasm"/>
    <property type="evidence" value="ECO:0007669"/>
    <property type="project" value="UniProtKB-SubCell"/>
</dbReference>
<feature type="domain" description="AAA+ ATPase" evidence="9">
    <location>
        <begin position="103"/>
        <end position="248"/>
    </location>
</feature>
<evidence type="ECO:0000256" key="2">
    <source>
        <dbReference type="ARBA" id="ARBA00004642"/>
    </source>
</evidence>
<comment type="subcellular location">
    <subcellularLocation>
        <location evidence="1">Nucleus</location>
        <location evidence="1">Nucleolus</location>
    </subcellularLocation>
    <subcellularLocation>
        <location evidence="2">Nucleus</location>
        <location evidence="2">Nucleoplasm</location>
    </subcellularLocation>
</comment>